<dbReference type="STRING" id="1125779.HMPREF1219_01205"/>
<dbReference type="PANTHER" id="PTHR30576:SF0">
    <property type="entry name" value="UNDECAPRENYL-PHOSPHATE N-ACETYLGALACTOSAMINYL 1-PHOSPHATE TRANSFERASE-RELATED"/>
    <property type="match status" value="1"/>
</dbReference>
<keyword evidence="2" id="KW-0472">Membrane</keyword>
<feature type="domain" description="Bacterial sugar transferase" evidence="3">
    <location>
        <begin position="14"/>
        <end position="196"/>
    </location>
</feature>
<keyword evidence="5" id="KW-1185">Reference proteome</keyword>
<keyword evidence="2" id="KW-0812">Transmembrane</keyword>
<dbReference type="Pfam" id="PF02397">
    <property type="entry name" value="Bac_transf"/>
    <property type="match status" value="1"/>
</dbReference>
<dbReference type="RefSeq" id="WP_016457967.1">
    <property type="nucleotide sequence ID" value="NZ_KE150446.1"/>
</dbReference>
<proteinExistence type="inferred from homology"/>
<dbReference type="GO" id="GO:0016780">
    <property type="term" value="F:phosphotransferase activity, for other substituted phosphate groups"/>
    <property type="evidence" value="ECO:0007669"/>
    <property type="project" value="TreeGrafter"/>
</dbReference>
<organism evidence="4 5">
    <name type="scientific">Corynebacterium pyruviciproducens ATCC BAA-1742</name>
    <dbReference type="NCBI Taxonomy" id="1125779"/>
    <lineage>
        <taxon>Bacteria</taxon>
        <taxon>Bacillati</taxon>
        <taxon>Actinomycetota</taxon>
        <taxon>Actinomycetes</taxon>
        <taxon>Mycobacteriales</taxon>
        <taxon>Corynebacteriaceae</taxon>
        <taxon>Corynebacterium</taxon>
    </lineage>
</organism>
<evidence type="ECO:0000256" key="2">
    <source>
        <dbReference type="SAM" id="Phobius"/>
    </source>
</evidence>
<accession>S2ZH23</accession>
<evidence type="ECO:0000256" key="1">
    <source>
        <dbReference type="ARBA" id="ARBA00006464"/>
    </source>
</evidence>
<dbReference type="PANTHER" id="PTHR30576">
    <property type="entry name" value="COLANIC BIOSYNTHESIS UDP-GLUCOSE LIPID CARRIER TRANSFERASE"/>
    <property type="match status" value="1"/>
</dbReference>
<reference evidence="4 5" key="1">
    <citation type="submission" date="2013-05" db="EMBL/GenBank/DDBJ databases">
        <title>The Genome Sequence of Corynebacterium pyruviciproducens 1773O (ATCC BAA-1742).</title>
        <authorList>
            <consortium name="The Broad Institute Genomics Platform"/>
            <person name="Earl A."/>
            <person name="Ward D."/>
            <person name="Feldgarden M."/>
            <person name="Gevers D."/>
            <person name="Tong J."/>
            <person name="Walker B."/>
            <person name="Young S."/>
            <person name="Zeng Q."/>
            <person name="Gargeya S."/>
            <person name="Fitzgerald M."/>
            <person name="Haas B."/>
            <person name="Abouelleil A."/>
            <person name="Allen A.W."/>
            <person name="Alvarado L."/>
            <person name="Arachchi H.M."/>
            <person name="Berlin A.M."/>
            <person name="Chapman S.B."/>
            <person name="Gainer-Dewar J."/>
            <person name="Goldberg J."/>
            <person name="Griggs A."/>
            <person name="Gujja S."/>
            <person name="Hansen M."/>
            <person name="Howarth C."/>
            <person name="Imamovic A."/>
            <person name="Ireland A."/>
            <person name="Larimer J."/>
            <person name="McCowan C."/>
            <person name="Murphy C."/>
            <person name="Pearson M."/>
            <person name="Poon T.W."/>
            <person name="Priest M."/>
            <person name="Roberts A."/>
            <person name="Saif S."/>
            <person name="Shea T."/>
            <person name="Sisk P."/>
            <person name="Sykes S."/>
            <person name="Wortman J."/>
            <person name="Nusbaum C."/>
            <person name="Birren B."/>
        </authorList>
    </citation>
    <scope>NUCLEOTIDE SEQUENCE [LARGE SCALE GENOMIC DNA]</scope>
    <source>
        <strain evidence="4 5">ATCC BAA-1742</strain>
    </source>
</reference>
<dbReference type="EMBL" id="ATBY01000013">
    <property type="protein sequence ID" value="EPD69337.1"/>
    <property type="molecule type" value="Genomic_DNA"/>
</dbReference>
<dbReference type="InterPro" id="IPR003362">
    <property type="entry name" value="Bact_transf"/>
</dbReference>
<dbReference type="AlphaFoldDB" id="S2ZH23"/>
<protein>
    <recommendedName>
        <fullName evidence="3">Bacterial sugar transferase domain-containing protein</fullName>
    </recommendedName>
</protein>
<evidence type="ECO:0000313" key="5">
    <source>
        <dbReference type="Proteomes" id="UP000014408"/>
    </source>
</evidence>
<dbReference type="HOGENOM" id="CLU_024920_1_2_11"/>
<comment type="similarity">
    <text evidence="1">Belongs to the bacterial sugar transferase family.</text>
</comment>
<gene>
    <name evidence="4" type="ORF">HMPREF1219_01205</name>
</gene>
<dbReference type="PATRIC" id="fig|1125779.3.peg.1187"/>
<keyword evidence="2" id="KW-1133">Transmembrane helix</keyword>
<feature type="transmembrane region" description="Helical" evidence="2">
    <location>
        <begin position="20"/>
        <end position="40"/>
    </location>
</feature>
<dbReference type="Proteomes" id="UP000014408">
    <property type="component" value="Unassembled WGS sequence"/>
</dbReference>
<name>S2ZH23_9CORY</name>
<evidence type="ECO:0000313" key="4">
    <source>
        <dbReference type="EMBL" id="EPD69337.1"/>
    </source>
</evidence>
<dbReference type="eggNOG" id="COG2148">
    <property type="taxonomic scope" value="Bacteria"/>
</dbReference>
<evidence type="ECO:0000259" key="3">
    <source>
        <dbReference type="Pfam" id="PF02397"/>
    </source>
</evidence>
<sequence length="205" mass="23049">MSRKTGFSYLPTGKRLVDVFLSLLVLPFQVVLFAPIAMMIKLDDGGPIFHLAARRGKDGVPFTMYKYRSMYVGSPDLRNPDRSTVTKKQDARITKVGRVLRKTSLDELPQFINVLKGDMSIVGPRPNLVGRPLEEFSELEKKRLAVKPGITGLAQATSRNQAQTTEKYELDCAYVDDVSLCNDLKIMFMTVVSVLKQRGIYSKTR</sequence>
<comment type="caution">
    <text evidence="4">The sequence shown here is derived from an EMBL/GenBank/DDBJ whole genome shotgun (WGS) entry which is preliminary data.</text>
</comment>